<keyword evidence="2" id="KW-1185">Reference proteome</keyword>
<evidence type="ECO:0000313" key="2">
    <source>
        <dbReference type="Proteomes" id="UP000799755"/>
    </source>
</evidence>
<comment type="caution">
    <text evidence="1">The sequence shown here is derived from an EMBL/GenBank/DDBJ whole genome shotgun (WGS) entry which is preliminary data.</text>
</comment>
<protein>
    <submittedName>
        <fullName evidence="1">Amidase</fullName>
    </submittedName>
</protein>
<proteinExistence type="predicted"/>
<dbReference type="EMBL" id="MU003510">
    <property type="protein sequence ID" value="KAF2469789.1"/>
    <property type="molecule type" value="Genomic_DNA"/>
</dbReference>
<gene>
    <name evidence="1" type="ORF">BDR25DRAFT_334732</name>
</gene>
<name>A0ACB6QRY9_9PLEO</name>
<evidence type="ECO:0000313" key="1">
    <source>
        <dbReference type="EMBL" id="KAF2469789.1"/>
    </source>
</evidence>
<accession>A0ACB6QRY9</accession>
<organism evidence="1 2">
    <name type="scientific">Lindgomyces ingoldianus</name>
    <dbReference type="NCBI Taxonomy" id="673940"/>
    <lineage>
        <taxon>Eukaryota</taxon>
        <taxon>Fungi</taxon>
        <taxon>Dikarya</taxon>
        <taxon>Ascomycota</taxon>
        <taxon>Pezizomycotina</taxon>
        <taxon>Dothideomycetes</taxon>
        <taxon>Pleosporomycetidae</taxon>
        <taxon>Pleosporales</taxon>
        <taxon>Lindgomycetaceae</taxon>
        <taxon>Lindgomyces</taxon>
    </lineage>
</organism>
<dbReference type="Proteomes" id="UP000799755">
    <property type="component" value="Unassembled WGS sequence"/>
</dbReference>
<reference evidence="1" key="1">
    <citation type="journal article" date="2020" name="Stud. Mycol.">
        <title>101 Dothideomycetes genomes: a test case for predicting lifestyles and emergence of pathogens.</title>
        <authorList>
            <person name="Haridas S."/>
            <person name="Albert R."/>
            <person name="Binder M."/>
            <person name="Bloem J."/>
            <person name="Labutti K."/>
            <person name="Salamov A."/>
            <person name="Andreopoulos B."/>
            <person name="Baker S."/>
            <person name="Barry K."/>
            <person name="Bills G."/>
            <person name="Bluhm B."/>
            <person name="Cannon C."/>
            <person name="Castanera R."/>
            <person name="Culley D."/>
            <person name="Daum C."/>
            <person name="Ezra D."/>
            <person name="Gonzalez J."/>
            <person name="Henrissat B."/>
            <person name="Kuo A."/>
            <person name="Liang C."/>
            <person name="Lipzen A."/>
            <person name="Lutzoni F."/>
            <person name="Magnuson J."/>
            <person name="Mondo S."/>
            <person name="Nolan M."/>
            <person name="Ohm R."/>
            <person name="Pangilinan J."/>
            <person name="Park H.-J."/>
            <person name="Ramirez L."/>
            <person name="Alfaro M."/>
            <person name="Sun H."/>
            <person name="Tritt A."/>
            <person name="Yoshinaga Y."/>
            <person name="Zwiers L.-H."/>
            <person name="Turgeon B."/>
            <person name="Goodwin S."/>
            <person name="Spatafora J."/>
            <person name="Crous P."/>
            <person name="Grigoriev I."/>
        </authorList>
    </citation>
    <scope>NUCLEOTIDE SEQUENCE</scope>
    <source>
        <strain evidence="1">ATCC 200398</strain>
    </source>
</reference>
<sequence length="559" mass="61494">MANVVAMPEKWQLASWMKKDERYNRIPKDWLLKDLPSSNVTTYLDIPRKSKLLNAEELKITEEYDATSLAEAIRRKELKCVDVTRAFCKRAAIAQQLTNCLTEILFDDALARAAALDDHLAAGKPPLGPLHGVPVSLKDTFKIKGYDASIGIAALVYNPAKENSILVDILLNAGAVLYCKTNIPQTLMALDTHNNVFGRTINPLNTLVTAGGSSGGEGALLAMRGSILGVGTDVGGSIRIPAMCNGTFSIKPSWQRIPYAGQEGGTPPAASKMGIPASAGPLAHSMRDIELFFRVVSEQKPWELDPDVIPSPWNTVQSSLGRKLRIGVVKRDGVIDPHPPILRQLDEVAGKMKAGGIEVVEMDITHLFSQCQSLANALFSVEGGNAMFDILESTKEPLSPWLKTRMRRKAPLSLEEVRELHAKRTELRKQFLKIWRDASGKEIDAFICPVAPHPVPPIDRWNAVSYTSSFVLLDYPAGTLPVRMFESKDMEGEMPESKPLGSWDEANRELWTDFDRSVYIGTPLCVQVVAPMLEEMRLCEAMAAIDKALRGDKTLSAKL</sequence>